<gene>
    <name evidence="2" type="ORF">FB474_0625</name>
</gene>
<reference evidence="2 3" key="1">
    <citation type="submission" date="2019-06" db="EMBL/GenBank/DDBJ databases">
        <title>Sequencing the genomes of 1000 actinobacteria strains.</title>
        <authorList>
            <person name="Klenk H.-P."/>
        </authorList>
    </citation>
    <scope>NUCLEOTIDE SEQUENCE [LARGE SCALE GENOMIC DNA]</scope>
    <source>
        <strain evidence="2 3">DSM 18082</strain>
    </source>
</reference>
<name>A0A542ZG08_9MICO</name>
<accession>A0A542ZG08</accession>
<feature type="compositionally biased region" description="Basic residues" evidence="1">
    <location>
        <begin position="1"/>
        <end position="12"/>
    </location>
</feature>
<keyword evidence="3" id="KW-1185">Reference proteome</keyword>
<organism evidence="2 3">
    <name type="scientific">Oryzihumus leptocrescens</name>
    <dbReference type="NCBI Taxonomy" id="297536"/>
    <lineage>
        <taxon>Bacteria</taxon>
        <taxon>Bacillati</taxon>
        <taxon>Actinomycetota</taxon>
        <taxon>Actinomycetes</taxon>
        <taxon>Micrococcales</taxon>
        <taxon>Intrasporangiaceae</taxon>
        <taxon>Oryzihumus</taxon>
    </lineage>
</organism>
<evidence type="ECO:0000313" key="3">
    <source>
        <dbReference type="Proteomes" id="UP000319514"/>
    </source>
</evidence>
<protein>
    <submittedName>
        <fullName evidence="2">Uncharacterized protein</fullName>
    </submittedName>
</protein>
<dbReference type="AlphaFoldDB" id="A0A542ZG08"/>
<evidence type="ECO:0000256" key="1">
    <source>
        <dbReference type="SAM" id="MobiDB-lite"/>
    </source>
</evidence>
<sequence length="130" mass="14165">MGRERWRGRHTAAHAGGMGSLHRATAATVRAVVAMGHALGVSRVPPQPTAPPLQRICSDLHRLDLEREWLLTNPPVPALYHRLLAVSWAYDHALRDACSALGVPAPERDPFGQAERLATEAELSAAGLRW</sequence>
<comment type="caution">
    <text evidence="2">The sequence shown here is derived from an EMBL/GenBank/DDBJ whole genome shotgun (WGS) entry which is preliminary data.</text>
</comment>
<feature type="region of interest" description="Disordered" evidence="1">
    <location>
        <begin position="1"/>
        <end position="20"/>
    </location>
</feature>
<dbReference type="Proteomes" id="UP000319514">
    <property type="component" value="Unassembled WGS sequence"/>
</dbReference>
<proteinExistence type="predicted"/>
<evidence type="ECO:0000313" key="2">
    <source>
        <dbReference type="EMBL" id="TQL59274.1"/>
    </source>
</evidence>
<dbReference type="EMBL" id="VFOQ01000001">
    <property type="protein sequence ID" value="TQL59274.1"/>
    <property type="molecule type" value="Genomic_DNA"/>
</dbReference>